<name>A0ABY8VWN7_9MYCO</name>
<evidence type="ECO:0000256" key="1">
    <source>
        <dbReference type="SAM" id="MobiDB-lite"/>
    </source>
</evidence>
<sequence length="98" mass="10381">MRVDTAKLHSGAAGSFRASEHAESAANHLSGSSPVAGMFGDFGEADAFHEALAAAHTQHLNSLQSQQQHLNDVGAWAHRAGSSFTAMDEHNTSELRKL</sequence>
<gene>
    <name evidence="2" type="ORF">PT015_19875</name>
</gene>
<evidence type="ECO:0000313" key="2">
    <source>
        <dbReference type="EMBL" id="WIM87102.1"/>
    </source>
</evidence>
<reference evidence="2 3" key="1">
    <citation type="journal article" date="2023" name="Microbiol. Resour. Announc.">
        <title>Complete Genome Sequence of Mycobacterium wuenschmanii, a novel Nontuberculous Mycobacterium Isolated from a captive population of Amazon Milk Frogs.</title>
        <authorList>
            <person name="Hicks J."/>
            <person name="Zeineldin M."/>
            <person name="Ward H."/>
            <person name="Wuenschmann A."/>
            <person name="Camp P."/>
            <person name="Farrell D."/>
            <person name="Lehman K."/>
            <person name="Thacker T."/>
            <person name="Cuthbert E."/>
        </authorList>
    </citation>
    <scope>NUCLEOTIDE SEQUENCE [LARGE SCALE GENOMIC DNA]</scope>
    <source>
        <strain evidence="2 3">Wuenschmanii</strain>
    </source>
</reference>
<dbReference type="Proteomes" id="UP001236585">
    <property type="component" value="Chromosome"/>
</dbReference>
<proteinExistence type="predicted"/>
<keyword evidence="3" id="KW-1185">Reference proteome</keyword>
<protein>
    <submittedName>
        <fullName evidence="2">DUF2563 family protein</fullName>
    </submittedName>
</protein>
<organism evidence="2 3">
    <name type="scientific">Candidatus Mycobacterium wuenschmannii</name>
    <dbReference type="NCBI Taxonomy" id="3027808"/>
    <lineage>
        <taxon>Bacteria</taxon>
        <taxon>Bacillati</taxon>
        <taxon>Actinomycetota</taxon>
        <taxon>Actinomycetes</taxon>
        <taxon>Mycobacteriales</taxon>
        <taxon>Mycobacteriaceae</taxon>
        <taxon>Mycobacterium</taxon>
    </lineage>
</organism>
<dbReference type="EMBL" id="CP126981">
    <property type="protein sequence ID" value="WIM87102.1"/>
    <property type="molecule type" value="Genomic_DNA"/>
</dbReference>
<dbReference type="Pfam" id="PF10817">
    <property type="entry name" value="DUF2563"/>
    <property type="match status" value="1"/>
</dbReference>
<evidence type="ECO:0000313" key="3">
    <source>
        <dbReference type="Proteomes" id="UP001236585"/>
    </source>
</evidence>
<dbReference type="InterPro" id="IPR022534">
    <property type="entry name" value="DUF2563"/>
</dbReference>
<accession>A0ABY8VWN7</accession>
<feature type="region of interest" description="Disordered" evidence="1">
    <location>
        <begin position="1"/>
        <end position="30"/>
    </location>
</feature>
<dbReference type="RefSeq" id="WP_285186698.1">
    <property type="nucleotide sequence ID" value="NZ_CP126981.1"/>
</dbReference>